<proteinExistence type="predicted"/>
<evidence type="ECO:0000313" key="3">
    <source>
        <dbReference type="Proteomes" id="UP001327560"/>
    </source>
</evidence>
<gene>
    <name evidence="2" type="ORF">Cni_G07047</name>
</gene>
<protein>
    <submittedName>
        <fullName evidence="2">Uncharacterized protein</fullName>
    </submittedName>
</protein>
<dbReference type="EMBL" id="CP136891">
    <property type="protein sequence ID" value="WOK98336.1"/>
    <property type="molecule type" value="Genomic_DNA"/>
</dbReference>
<evidence type="ECO:0000256" key="1">
    <source>
        <dbReference type="SAM" id="MobiDB-lite"/>
    </source>
</evidence>
<sequence>MEGSCGTTNGEGCEALGQWSSSTFPSSSSFCFSLLQLISISISKKNHAKTRRIRSKTTNPFAPTSSPISKPAP</sequence>
<name>A0AAQ3K1F8_9LILI</name>
<dbReference type="AlphaFoldDB" id="A0AAQ3K1F8"/>
<feature type="compositionally biased region" description="Polar residues" evidence="1">
    <location>
        <begin position="56"/>
        <end position="73"/>
    </location>
</feature>
<feature type="region of interest" description="Disordered" evidence="1">
    <location>
        <begin position="47"/>
        <end position="73"/>
    </location>
</feature>
<dbReference type="Proteomes" id="UP001327560">
    <property type="component" value="Chromosome 2"/>
</dbReference>
<keyword evidence="3" id="KW-1185">Reference proteome</keyword>
<organism evidence="2 3">
    <name type="scientific">Canna indica</name>
    <name type="common">Indian-shot</name>
    <dbReference type="NCBI Taxonomy" id="4628"/>
    <lineage>
        <taxon>Eukaryota</taxon>
        <taxon>Viridiplantae</taxon>
        <taxon>Streptophyta</taxon>
        <taxon>Embryophyta</taxon>
        <taxon>Tracheophyta</taxon>
        <taxon>Spermatophyta</taxon>
        <taxon>Magnoliopsida</taxon>
        <taxon>Liliopsida</taxon>
        <taxon>Zingiberales</taxon>
        <taxon>Cannaceae</taxon>
        <taxon>Canna</taxon>
    </lineage>
</organism>
<evidence type="ECO:0000313" key="2">
    <source>
        <dbReference type="EMBL" id="WOK98336.1"/>
    </source>
</evidence>
<accession>A0AAQ3K1F8</accession>
<reference evidence="2 3" key="1">
    <citation type="submission" date="2023-10" db="EMBL/GenBank/DDBJ databases">
        <title>Chromosome-scale genome assembly provides insights into flower coloration mechanisms of Canna indica.</title>
        <authorList>
            <person name="Li C."/>
        </authorList>
    </citation>
    <scope>NUCLEOTIDE SEQUENCE [LARGE SCALE GENOMIC DNA]</scope>
    <source>
        <tissue evidence="2">Flower</tissue>
    </source>
</reference>